<keyword evidence="6" id="KW-1185">Reference proteome</keyword>
<keyword evidence="3" id="KW-0804">Transcription</keyword>
<dbReference type="PRINTS" id="PR00038">
    <property type="entry name" value="HTHLUXR"/>
</dbReference>
<dbReference type="PANTHER" id="PTHR43214:SF24">
    <property type="entry name" value="TRANSCRIPTIONAL REGULATORY PROTEIN NARL-RELATED"/>
    <property type="match status" value="1"/>
</dbReference>
<dbReference type="PANTHER" id="PTHR43214">
    <property type="entry name" value="TWO-COMPONENT RESPONSE REGULATOR"/>
    <property type="match status" value="1"/>
</dbReference>
<dbReference type="EMBL" id="DS999411">
    <property type="protein sequence ID" value="EED36525.1"/>
    <property type="molecule type" value="Genomic_DNA"/>
</dbReference>
<proteinExistence type="predicted"/>
<dbReference type="PROSITE" id="PS00622">
    <property type="entry name" value="HTH_LUXR_1"/>
    <property type="match status" value="1"/>
</dbReference>
<keyword evidence="2" id="KW-0238">DNA-binding</keyword>
<sequence length="206" mass="22784">MRSVFISPHAEPLSRWRVAFADLQMRHDVDDYMANTRHSDDLCWLDVSSFSSAEAEAAVKRLTREDARVVALSAAPQEAEAVRLISAGARGYCHADAVPEQLLEVKQVVAAGGYWMQPGLVQRMVAIAARVDPDTPQPEVEGFDALTHREYEVAALVGKGANNKEIAELLGVSERTVKAHLTAIFEKLELRDRVQLALAVNRLPYH</sequence>
<dbReference type="GO" id="GO:0006355">
    <property type="term" value="P:regulation of DNA-templated transcription"/>
    <property type="evidence" value="ECO:0007669"/>
    <property type="project" value="InterPro"/>
</dbReference>
<evidence type="ECO:0000256" key="2">
    <source>
        <dbReference type="ARBA" id="ARBA00023125"/>
    </source>
</evidence>
<dbReference type="InterPro" id="IPR016032">
    <property type="entry name" value="Sig_transdc_resp-reg_C-effctor"/>
</dbReference>
<dbReference type="Gene3D" id="3.40.50.2300">
    <property type="match status" value="1"/>
</dbReference>
<evidence type="ECO:0000256" key="3">
    <source>
        <dbReference type="ARBA" id="ARBA00023163"/>
    </source>
</evidence>
<organism evidence="5 6">
    <name type="scientific">Luminiphilus syltensis NOR5-1B</name>
    <dbReference type="NCBI Taxonomy" id="565045"/>
    <lineage>
        <taxon>Bacteria</taxon>
        <taxon>Pseudomonadati</taxon>
        <taxon>Pseudomonadota</taxon>
        <taxon>Gammaproteobacteria</taxon>
        <taxon>Cellvibrionales</taxon>
        <taxon>Halieaceae</taxon>
        <taxon>Luminiphilus</taxon>
    </lineage>
</organism>
<dbReference type="InterPro" id="IPR000792">
    <property type="entry name" value="Tscrpt_reg_LuxR_C"/>
</dbReference>
<dbReference type="HOGENOM" id="CLU_000445_90_8_6"/>
<dbReference type="AlphaFoldDB" id="B8KRU1"/>
<dbReference type="Proteomes" id="UP000004699">
    <property type="component" value="Unassembled WGS sequence"/>
</dbReference>
<name>B8KRU1_9GAMM</name>
<dbReference type="PROSITE" id="PS50043">
    <property type="entry name" value="HTH_LUXR_2"/>
    <property type="match status" value="1"/>
</dbReference>
<reference evidence="6" key="1">
    <citation type="journal article" date="2013" name="BMC Microbiol.">
        <title>Taxonomy and evolution of bacteriochlorophyll a-containing members of the OM60/NOR5 clade of marine gammaproteobacteria: description of Luminiphilus syltensis gen. nov., sp. nov., reclassification of Haliea rubra as Pseudohaliea rubra gen. nov., comb. nov., and emendation of Chromatocurvus halotolerans.</title>
        <authorList>
            <person name="Spring S."/>
            <person name="Riedel T."/>
            <person name="Sproer C."/>
            <person name="Yan S."/>
            <person name="Harder J."/>
            <person name="Fuchs B.M."/>
        </authorList>
    </citation>
    <scope>NUCLEOTIDE SEQUENCE [LARGE SCALE GENOMIC DNA]</scope>
    <source>
        <strain evidence="6">NOR51-B</strain>
    </source>
</reference>
<accession>B8KRU1</accession>
<evidence type="ECO:0000313" key="6">
    <source>
        <dbReference type="Proteomes" id="UP000004699"/>
    </source>
</evidence>
<dbReference type="eggNOG" id="COG2197">
    <property type="taxonomic scope" value="Bacteria"/>
</dbReference>
<dbReference type="InterPro" id="IPR039420">
    <property type="entry name" value="WalR-like"/>
</dbReference>
<protein>
    <submittedName>
        <fullName evidence="5">Transcriptional regulator, LuxR family</fullName>
    </submittedName>
</protein>
<keyword evidence="1" id="KW-0805">Transcription regulation</keyword>
<dbReference type="GO" id="GO:0003677">
    <property type="term" value="F:DNA binding"/>
    <property type="evidence" value="ECO:0007669"/>
    <property type="project" value="UniProtKB-KW"/>
</dbReference>
<dbReference type="SMART" id="SM00421">
    <property type="entry name" value="HTH_LUXR"/>
    <property type="match status" value="1"/>
</dbReference>
<evidence type="ECO:0000256" key="1">
    <source>
        <dbReference type="ARBA" id="ARBA00023015"/>
    </source>
</evidence>
<feature type="domain" description="HTH luxR-type" evidence="4">
    <location>
        <begin position="139"/>
        <end position="204"/>
    </location>
</feature>
<dbReference type="Pfam" id="PF00196">
    <property type="entry name" value="GerE"/>
    <property type="match status" value="1"/>
</dbReference>
<evidence type="ECO:0000259" key="4">
    <source>
        <dbReference type="PROSITE" id="PS50043"/>
    </source>
</evidence>
<gene>
    <name evidence="5" type="ORF">NOR51B_2477</name>
</gene>
<dbReference type="RefSeq" id="WP_009021268.1">
    <property type="nucleotide sequence ID" value="NZ_DS999411.1"/>
</dbReference>
<evidence type="ECO:0000313" key="5">
    <source>
        <dbReference type="EMBL" id="EED36525.1"/>
    </source>
</evidence>
<dbReference type="SUPFAM" id="SSF46894">
    <property type="entry name" value="C-terminal effector domain of the bipartite response regulators"/>
    <property type="match status" value="1"/>
</dbReference>
<dbReference type="STRING" id="565045.NOR51B_2477"/>
<dbReference type="CDD" id="cd06170">
    <property type="entry name" value="LuxR_C_like"/>
    <property type="match status" value="1"/>
</dbReference>